<accession>A0A3N9UAV3</accession>
<proteinExistence type="predicted"/>
<gene>
    <name evidence="1" type="ORF">EBB45_16020</name>
</gene>
<dbReference type="EMBL" id="RRCT01000018">
    <property type="protein sequence ID" value="RQW73610.1"/>
    <property type="molecule type" value="Genomic_DNA"/>
</dbReference>
<protein>
    <submittedName>
        <fullName evidence="1">Uncharacterized protein</fullName>
    </submittedName>
</protein>
<dbReference type="Proteomes" id="UP000274033">
    <property type="component" value="Unassembled WGS sequence"/>
</dbReference>
<name>A0A3N9UAV3_9BACI</name>
<dbReference type="RefSeq" id="WP_124766350.1">
    <property type="nucleotide sequence ID" value="NZ_JAFBDY010000017.1"/>
</dbReference>
<keyword evidence="2" id="KW-1185">Reference proteome</keyword>
<organism evidence="1 2">
    <name type="scientific">Lysinibacillus composti</name>
    <dbReference type="NCBI Taxonomy" id="720633"/>
    <lineage>
        <taxon>Bacteria</taxon>
        <taxon>Bacillati</taxon>
        <taxon>Bacillota</taxon>
        <taxon>Bacilli</taxon>
        <taxon>Bacillales</taxon>
        <taxon>Bacillaceae</taxon>
        <taxon>Lysinibacillus</taxon>
    </lineage>
</organism>
<sequence length="137" mass="16091">MSLASYIGCNVEIPFSDDHDEYNDFMYIGDCFSSVYNKQNVKEYQFTTPFVYEVSSHWGIEISEYMNPKTCAESKKKLIALCEIMDNYLEKGDYFELYSCWVGEEKDKRVGEITLRIDNLNVDLIEMPEKTLVRIEK</sequence>
<comment type="caution">
    <text evidence="1">The sequence shown here is derived from an EMBL/GenBank/DDBJ whole genome shotgun (WGS) entry which is preliminary data.</text>
</comment>
<evidence type="ECO:0000313" key="2">
    <source>
        <dbReference type="Proteomes" id="UP000274033"/>
    </source>
</evidence>
<evidence type="ECO:0000313" key="1">
    <source>
        <dbReference type="EMBL" id="RQW73610.1"/>
    </source>
</evidence>
<reference evidence="1 2" key="1">
    <citation type="journal article" date="2013" name="J. Microbiol.">
        <title>Lysinibacillus chungkukjangi sp. nov., isolated from Chungkukjang, Korean fermented soybean food.</title>
        <authorList>
            <person name="Kim S.J."/>
            <person name="Jang Y.H."/>
            <person name="Hamada M."/>
            <person name="Ahn J.H."/>
            <person name="Weon H.Y."/>
            <person name="Suzuki K."/>
            <person name="Whang K.S."/>
            <person name="Kwon S.W."/>
        </authorList>
    </citation>
    <scope>NUCLEOTIDE SEQUENCE [LARGE SCALE GENOMIC DNA]</scope>
    <source>
        <strain evidence="1 2">MCCC 1A12701</strain>
    </source>
</reference>
<dbReference type="AlphaFoldDB" id="A0A3N9UAV3"/>
<dbReference type="OrthoDB" id="2858906at2"/>